<dbReference type="InterPro" id="IPR050571">
    <property type="entry name" value="Class-IV_PLP-Dep_Aminotrnsfr"/>
</dbReference>
<evidence type="ECO:0000256" key="8">
    <source>
        <dbReference type="ARBA" id="ARBA00049229"/>
    </source>
</evidence>
<comment type="catalytic activity">
    <reaction evidence="8">
        <text>L-leucine + 2-oxoglutarate = 4-methyl-2-oxopentanoate + L-glutamate</text>
        <dbReference type="Rhea" id="RHEA:18321"/>
        <dbReference type="ChEBI" id="CHEBI:16810"/>
        <dbReference type="ChEBI" id="CHEBI:17865"/>
        <dbReference type="ChEBI" id="CHEBI:29985"/>
        <dbReference type="ChEBI" id="CHEBI:57427"/>
        <dbReference type="EC" id="2.6.1.42"/>
    </reaction>
</comment>
<accession>A0ABW4VUJ1</accession>
<dbReference type="SUPFAM" id="SSF56752">
    <property type="entry name" value="D-aminoacid aminotransferase-like PLP-dependent enzymes"/>
    <property type="match status" value="1"/>
</dbReference>
<dbReference type="PANTHER" id="PTHR42743">
    <property type="entry name" value="AMINO-ACID AMINOTRANSFERASE"/>
    <property type="match status" value="1"/>
</dbReference>
<protein>
    <recommendedName>
        <fullName evidence="5">branched-chain-amino-acid transaminase</fullName>
        <ecNumber evidence="5">2.6.1.42</ecNumber>
    </recommendedName>
</protein>
<evidence type="ECO:0000256" key="5">
    <source>
        <dbReference type="ARBA" id="ARBA00013053"/>
    </source>
</evidence>
<comment type="catalytic activity">
    <reaction evidence="6">
        <text>L-valine + 2-oxoglutarate = 3-methyl-2-oxobutanoate + L-glutamate</text>
        <dbReference type="Rhea" id="RHEA:24813"/>
        <dbReference type="ChEBI" id="CHEBI:11851"/>
        <dbReference type="ChEBI" id="CHEBI:16810"/>
        <dbReference type="ChEBI" id="CHEBI:29985"/>
        <dbReference type="ChEBI" id="CHEBI:57762"/>
        <dbReference type="EC" id="2.6.1.42"/>
    </reaction>
</comment>
<dbReference type="Gene3D" id="3.20.10.10">
    <property type="entry name" value="D-amino Acid Aminotransferase, subunit A, domain 2"/>
    <property type="match status" value="1"/>
</dbReference>
<dbReference type="InterPro" id="IPR036038">
    <property type="entry name" value="Aminotransferase-like"/>
</dbReference>
<evidence type="ECO:0000313" key="10">
    <source>
        <dbReference type="Proteomes" id="UP001597361"/>
    </source>
</evidence>
<sequence length="274" mass="30933">MKPYCYAKNGIIDSSAAQIHPMDIGLIRGYGIFDFLRTSNYVPLFLTDYLDRFIRSADKTHLSLKHSKSELAAIIHDLIKKNDLKDGGIRMLLTGGVSDNHFSPENGDLFIFCETLLFPGKEKYENGVKLLSEEHVRIIADIKTTNYAYPVWLSATWKEKGAEDVIYHFDGMVSESSRSNIFMVKDGEVSTPDKHILHGITRKRVLELAPNTKIRPISFEELLQADELFITSTTKKILPITTIDDKKIGNGAVGPTTKKLMADFVEMENKHHSN</sequence>
<dbReference type="EMBL" id="JBHUHR010000046">
    <property type="protein sequence ID" value="MFD2037225.1"/>
    <property type="molecule type" value="Genomic_DNA"/>
</dbReference>
<name>A0ABW4VUJ1_9BACT</name>
<dbReference type="Gene3D" id="3.30.470.10">
    <property type="match status" value="1"/>
</dbReference>
<comment type="caution">
    <text evidence="9">The sequence shown here is derived from an EMBL/GenBank/DDBJ whole genome shotgun (WGS) entry which is preliminary data.</text>
</comment>
<evidence type="ECO:0000256" key="2">
    <source>
        <dbReference type="ARBA" id="ARBA00004931"/>
    </source>
</evidence>
<keyword evidence="9" id="KW-0808">Transferase</keyword>
<dbReference type="EC" id="2.6.1.42" evidence="5"/>
<keyword evidence="10" id="KW-1185">Reference proteome</keyword>
<evidence type="ECO:0000256" key="7">
    <source>
        <dbReference type="ARBA" id="ARBA00048798"/>
    </source>
</evidence>
<proteinExistence type="inferred from homology"/>
<dbReference type="Proteomes" id="UP001597361">
    <property type="component" value="Unassembled WGS sequence"/>
</dbReference>
<dbReference type="PANTHER" id="PTHR42743:SF11">
    <property type="entry name" value="AMINODEOXYCHORISMATE LYASE"/>
    <property type="match status" value="1"/>
</dbReference>
<evidence type="ECO:0000256" key="3">
    <source>
        <dbReference type="ARBA" id="ARBA00005072"/>
    </source>
</evidence>
<comment type="pathway">
    <text evidence="3">Amino-acid biosynthesis; L-leucine biosynthesis; L-leucine from 3-methyl-2-oxobutanoate: step 4/4.</text>
</comment>
<dbReference type="RefSeq" id="WP_376888926.1">
    <property type="nucleotide sequence ID" value="NZ_JBHUHR010000046.1"/>
</dbReference>
<reference evidence="10" key="1">
    <citation type="journal article" date="2019" name="Int. J. Syst. Evol. Microbiol.">
        <title>The Global Catalogue of Microorganisms (GCM) 10K type strain sequencing project: providing services to taxonomists for standard genome sequencing and annotation.</title>
        <authorList>
            <consortium name="The Broad Institute Genomics Platform"/>
            <consortium name="The Broad Institute Genome Sequencing Center for Infectious Disease"/>
            <person name="Wu L."/>
            <person name="Ma J."/>
        </authorList>
    </citation>
    <scope>NUCLEOTIDE SEQUENCE [LARGE SCALE GENOMIC DNA]</scope>
    <source>
        <strain evidence="10">CGMCC 1.15180</strain>
    </source>
</reference>
<comment type="catalytic activity">
    <reaction evidence="7">
        <text>L-isoleucine + 2-oxoglutarate = (S)-3-methyl-2-oxopentanoate + L-glutamate</text>
        <dbReference type="Rhea" id="RHEA:24801"/>
        <dbReference type="ChEBI" id="CHEBI:16810"/>
        <dbReference type="ChEBI" id="CHEBI:29985"/>
        <dbReference type="ChEBI" id="CHEBI:35146"/>
        <dbReference type="ChEBI" id="CHEBI:58045"/>
        <dbReference type="EC" id="2.6.1.42"/>
    </reaction>
</comment>
<comment type="pathway">
    <text evidence="1">Amino-acid biosynthesis; L-isoleucine biosynthesis; L-isoleucine from 2-oxobutanoate: step 4/4.</text>
</comment>
<dbReference type="InterPro" id="IPR001544">
    <property type="entry name" value="Aminotrans_IV"/>
</dbReference>
<organism evidence="9 10">
    <name type="scientific">Belliella marina</name>
    <dbReference type="NCBI Taxonomy" id="1644146"/>
    <lineage>
        <taxon>Bacteria</taxon>
        <taxon>Pseudomonadati</taxon>
        <taxon>Bacteroidota</taxon>
        <taxon>Cytophagia</taxon>
        <taxon>Cytophagales</taxon>
        <taxon>Cyclobacteriaceae</taxon>
        <taxon>Belliella</taxon>
    </lineage>
</organism>
<keyword evidence="9" id="KW-0032">Aminotransferase</keyword>
<evidence type="ECO:0000256" key="4">
    <source>
        <dbReference type="ARBA" id="ARBA00009320"/>
    </source>
</evidence>
<dbReference type="InterPro" id="IPR043132">
    <property type="entry name" value="BCAT-like_C"/>
</dbReference>
<evidence type="ECO:0000256" key="1">
    <source>
        <dbReference type="ARBA" id="ARBA00004824"/>
    </source>
</evidence>
<evidence type="ECO:0000256" key="6">
    <source>
        <dbReference type="ARBA" id="ARBA00048212"/>
    </source>
</evidence>
<comment type="similarity">
    <text evidence="4">Belongs to the class-IV pyridoxal-phosphate-dependent aminotransferase family.</text>
</comment>
<dbReference type="Pfam" id="PF01063">
    <property type="entry name" value="Aminotran_4"/>
    <property type="match status" value="1"/>
</dbReference>
<dbReference type="InterPro" id="IPR043131">
    <property type="entry name" value="BCAT-like_N"/>
</dbReference>
<gene>
    <name evidence="9" type="ORF">ACFSKL_20675</name>
</gene>
<dbReference type="GO" id="GO:0008483">
    <property type="term" value="F:transaminase activity"/>
    <property type="evidence" value="ECO:0007669"/>
    <property type="project" value="UniProtKB-KW"/>
</dbReference>
<evidence type="ECO:0000313" key="9">
    <source>
        <dbReference type="EMBL" id="MFD2037225.1"/>
    </source>
</evidence>
<comment type="pathway">
    <text evidence="2">Amino-acid biosynthesis; L-valine biosynthesis; L-valine from pyruvate: step 4/4.</text>
</comment>